<evidence type="ECO:0000313" key="2">
    <source>
        <dbReference type="Proteomes" id="UP000234323"/>
    </source>
</evidence>
<comment type="caution">
    <text evidence="1">The sequence shown here is derived from an EMBL/GenBank/DDBJ whole genome shotgun (WGS) entry which is preliminary data.</text>
</comment>
<dbReference type="VEuPathDB" id="FungiDB:RhiirA1_392848"/>
<dbReference type="VEuPathDB" id="FungiDB:FUN_022787"/>
<dbReference type="VEuPathDB" id="FungiDB:RhiirFUN_025213"/>
<dbReference type="EMBL" id="LLXI01000638">
    <property type="protein sequence ID" value="PKY48403.1"/>
    <property type="molecule type" value="Genomic_DNA"/>
</dbReference>
<evidence type="ECO:0000313" key="1">
    <source>
        <dbReference type="EMBL" id="PKY48403.1"/>
    </source>
</evidence>
<sequence>MDRFLNHMDYNDIFSFLNINEQVHKLARDGTISQMLAGKELLKICLNCKLQSDNQRDIIDIDSATNEIWNSRLTISQKKQFKNLADNLNKARNAKNIELIILINTPQITTTAFESSFFNGASFHDDKSHEPFLPLGVAYGGSFW</sequence>
<keyword evidence="2" id="KW-1185">Reference proteome</keyword>
<reference evidence="1 2" key="1">
    <citation type="submission" date="2015-10" db="EMBL/GenBank/DDBJ databases">
        <title>Genome analyses suggest a sexual origin of heterokaryosis in a supposedly ancient asexual fungus.</title>
        <authorList>
            <person name="Ropars J."/>
            <person name="Sedzielewska K."/>
            <person name="Noel J."/>
            <person name="Charron P."/>
            <person name="Farinelli L."/>
            <person name="Marton T."/>
            <person name="Kruger M."/>
            <person name="Pelin A."/>
            <person name="Brachmann A."/>
            <person name="Corradi N."/>
        </authorList>
    </citation>
    <scope>NUCLEOTIDE SEQUENCE [LARGE SCALE GENOMIC DNA]</scope>
    <source>
        <strain evidence="1 2">A4</strain>
    </source>
</reference>
<accession>A0A2I1GP37</accession>
<dbReference type="AlphaFoldDB" id="A0A2I1GP37"/>
<protein>
    <submittedName>
        <fullName evidence="1">Uncharacterized protein</fullName>
    </submittedName>
</protein>
<organism evidence="1 2">
    <name type="scientific">Rhizophagus irregularis</name>
    <dbReference type="NCBI Taxonomy" id="588596"/>
    <lineage>
        <taxon>Eukaryota</taxon>
        <taxon>Fungi</taxon>
        <taxon>Fungi incertae sedis</taxon>
        <taxon>Mucoromycota</taxon>
        <taxon>Glomeromycotina</taxon>
        <taxon>Glomeromycetes</taxon>
        <taxon>Glomerales</taxon>
        <taxon>Glomeraceae</taxon>
        <taxon>Rhizophagus</taxon>
    </lineage>
</organism>
<name>A0A2I1GP37_9GLOM</name>
<proteinExistence type="predicted"/>
<gene>
    <name evidence="1" type="ORF">RhiirA4_463989</name>
</gene>
<dbReference type="Proteomes" id="UP000234323">
    <property type="component" value="Unassembled WGS sequence"/>
</dbReference>